<sequence>MSPRTTGVLACAVAAGLALTASPASATPAESAYAIAAAGLAKIPRTPSIAGPGQESLASVALPDAGPSLVSAKALNAEVKPSHAKSSVAGLALDLGVLPGAAALPGLSAEVVKAECREGKGSVSIANLKVGGKAVKLDQVPPNTTVPLAPLLELVVNKQAKNDDGTLTVTAVSAKLLGKAQSLDIASATCAKAGAGGPEPSTPPKPAGDKPQAGGKAPKPTPVPAHLDVTG</sequence>
<dbReference type="NCBIfam" id="NF040603">
    <property type="entry name" value="choice_anch_P"/>
    <property type="match status" value="1"/>
</dbReference>
<feature type="chain" id="PRO_5047251467" description="Dehydratase" evidence="2">
    <location>
        <begin position="27"/>
        <end position="231"/>
    </location>
</feature>
<comment type="caution">
    <text evidence="3">The sequence shown here is derived from an EMBL/GenBank/DDBJ whole genome shotgun (WGS) entry which is preliminary data.</text>
</comment>
<evidence type="ECO:0000256" key="2">
    <source>
        <dbReference type="SAM" id="SignalP"/>
    </source>
</evidence>
<keyword evidence="4" id="KW-1185">Reference proteome</keyword>
<dbReference type="EMBL" id="JAGGMS010000001">
    <property type="protein sequence ID" value="MBP2183046.1"/>
    <property type="molecule type" value="Genomic_DNA"/>
</dbReference>
<gene>
    <name evidence="3" type="ORF">JOM49_004572</name>
</gene>
<evidence type="ECO:0000256" key="1">
    <source>
        <dbReference type="SAM" id="MobiDB-lite"/>
    </source>
</evidence>
<evidence type="ECO:0000313" key="4">
    <source>
        <dbReference type="Proteomes" id="UP000741013"/>
    </source>
</evidence>
<keyword evidence="2" id="KW-0732">Signal</keyword>
<feature type="region of interest" description="Disordered" evidence="1">
    <location>
        <begin position="191"/>
        <end position="231"/>
    </location>
</feature>
<dbReference type="Proteomes" id="UP000741013">
    <property type="component" value="Unassembled WGS sequence"/>
</dbReference>
<accession>A0ABS4PUE4</accession>
<evidence type="ECO:0008006" key="5">
    <source>
        <dbReference type="Google" id="ProtNLM"/>
    </source>
</evidence>
<dbReference type="RefSeq" id="WP_245369427.1">
    <property type="nucleotide sequence ID" value="NZ_JAGGMS010000001.1"/>
</dbReference>
<proteinExistence type="predicted"/>
<feature type="signal peptide" evidence="2">
    <location>
        <begin position="1"/>
        <end position="26"/>
    </location>
</feature>
<organism evidence="3 4">
    <name type="scientific">Amycolatopsis magusensis</name>
    <dbReference type="NCBI Taxonomy" id="882444"/>
    <lineage>
        <taxon>Bacteria</taxon>
        <taxon>Bacillati</taxon>
        <taxon>Actinomycetota</taxon>
        <taxon>Actinomycetes</taxon>
        <taxon>Pseudonocardiales</taxon>
        <taxon>Pseudonocardiaceae</taxon>
        <taxon>Amycolatopsis</taxon>
    </lineage>
</organism>
<protein>
    <recommendedName>
        <fullName evidence="5">Dehydratase</fullName>
    </recommendedName>
</protein>
<name>A0ABS4PUE4_9PSEU</name>
<reference evidence="3 4" key="1">
    <citation type="submission" date="2021-03" db="EMBL/GenBank/DDBJ databases">
        <title>Sequencing the genomes of 1000 actinobacteria strains.</title>
        <authorList>
            <person name="Klenk H.-P."/>
        </authorList>
    </citation>
    <scope>NUCLEOTIDE SEQUENCE [LARGE SCALE GENOMIC DNA]</scope>
    <source>
        <strain evidence="3 4">DSM 45510</strain>
    </source>
</reference>
<evidence type="ECO:0000313" key="3">
    <source>
        <dbReference type="EMBL" id="MBP2183046.1"/>
    </source>
</evidence>